<dbReference type="InterPro" id="IPR036291">
    <property type="entry name" value="NAD(P)-bd_dom_sf"/>
</dbReference>
<accession>C4GMV2</accession>
<dbReference type="InterPro" id="IPR001509">
    <property type="entry name" value="Epimerase_deHydtase"/>
</dbReference>
<feature type="domain" description="NAD-dependent epimerase/dehydratase" evidence="1">
    <location>
        <begin position="57"/>
        <end position="91"/>
    </location>
</feature>
<evidence type="ECO:0000259" key="1">
    <source>
        <dbReference type="Pfam" id="PF01370"/>
    </source>
</evidence>
<sequence length="115" mass="12686">MMTRVGIVRQPESLWRAFSGCLLDALLYWQNLVARNIAYNRALLTLPKENEMAQKLFVAGASGVIGLPLCKMLLAAGHEVYGTTRSSAKAQMLMAHGIKPIILLMRLTPMACLKN</sequence>
<evidence type="ECO:0000313" key="3">
    <source>
        <dbReference type="Proteomes" id="UP000003009"/>
    </source>
</evidence>
<organism evidence="2 3">
    <name type="scientific">Kingella oralis ATCC 51147</name>
    <dbReference type="NCBI Taxonomy" id="629741"/>
    <lineage>
        <taxon>Bacteria</taxon>
        <taxon>Pseudomonadati</taxon>
        <taxon>Pseudomonadota</taxon>
        <taxon>Betaproteobacteria</taxon>
        <taxon>Neisseriales</taxon>
        <taxon>Neisseriaceae</taxon>
        <taxon>Kingella</taxon>
    </lineage>
</organism>
<dbReference type="Pfam" id="PF01370">
    <property type="entry name" value="Epimerase"/>
    <property type="match status" value="1"/>
</dbReference>
<dbReference type="SUPFAM" id="SSF51735">
    <property type="entry name" value="NAD(P)-binding Rossmann-fold domains"/>
    <property type="match status" value="1"/>
</dbReference>
<dbReference type="EMBL" id="ACJW02000008">
    <property type="protein sequence ID" value="EEP66637.1"/>
    <property type="molecule type" value="Genomic_DNA"/>
</dbReference>
<comment type="caution">
    <text evidence="2">The sequence shown here is derived from an EMBL/GenBank/DDBJ whole genome shotgun (WGS) entry which is preliminary data.</text>
</comment>
<protein>
    <recommendedName>
        <fullName evidence="1">NAD-dependent epimerase/dehydratase domain-containing protein</fullName>
    </recommendedName>
</protein>
<gene>
    <name evidence="2" type="ORF">GCWU000324_03038</name>
</gene>
<name>C4GMV2_9NEIS</name>
<proteinExistence type="predicted"/>
<dbReference type="HOGENOM" id="CLU_2105705_0_0_4"/>
<keyword evidence="3" id="KW-1185">Reference proteome</keyword>
<dbReference type="STRING" id="629741.GCWU000324_03038"/>
<reference evidence="2" key="1">
    <citation type="submission" date="2009-04" db="EMBL/GenBank/DDBJ databases">
        <authorList>
            <person name="Weinstock G."/>
            <person name="Sodergren E."/>
            <person name="Clifton S."/>
            <person name="Fulton L."/>
            <person name="Fulton B."/>
            <person name="Courtney L."/>
            <person name="Fronick C."/>
            <person name="Harrison M."/>
            <person name="Strong C."/>
            <person name="Farmer C."/>
            <person name="Delahaunty K."/>
            <person name="Markovic C."/>
            <person name="Hall O."/>
            <person name="Minx P."/>
            <person name="Tomlinson C."/>
            <person name="Mitreva M."/>
            <person name="Nelson J."/>
            <person name="Hou S."/>
            <person name="Wollam A."/>
            <person name="Pepin K.H."/>
            <person name="Johnson M."/>
            <person name="Bhonagiri V."/>
            <person name="Nash W.E."/>
            <person name="Warren W."/>
            <person name="Chinwalla A."/>
            <person name="Mardis E.R."/>
            <person name="Wilson R.K."/>
        </authorList>
    </citation>
    <scope>NUCLEOTIDE SEQUENCE [LARGE SCALE GENOMIC DNA]</scope>
    <source>
        <strain evidence="2">ATCC 51147</strain>
    </source>
</reference>
<evidence type="ECO:0000313" key="2">
    <source>
        <dbReference type="EMBL" id="EEP66637.1"/>
    </source>
</evidence>
<dbReference type="Proteomes" id="UP000003009">
    <property type="component" value="Unassembled WGS sequence"/>
</dbReference>
<dbReference type="Gene3D" id="3.40.50.720">
    <property type="entry name" value="NAD(P)-binding Rossmann-like Domain"/>
    <property type="match status" value="1"/>
</dbReference>
<dbReference type="AlphaFoldDB" id="C4GMV2"/>